<dbReference type="InterPro" id="IPR035897">
    <property type="entry name" value="Toll_tir_struct_dom_sf"/>
</dbReference>
<feature type="domain" description="Thoeris protein ThsB TIR-like" evidence="1">
    <location>
        <begin position="9"/>
        <end position="106"/>
    </location>
</feature>
<dbReference type="Gene3D" id="3.40.50.11200">
    <property type="match status" value="1"/>
</dbReference>
<comment type="caution">
    <text evidence="2">The sequence shown here is derived from an EMBL/GenBank/DDBJ whole genome shotgun (WGS) entry which is preliminary data.</text>
</comment>
<evidence type="ECO:0000313" key="3">
    <source>
        <dbReference type="EMBL" id="TXJ60586.1"/>
    </source>
</evidence>
<evidence type="ECO:0000259" key="1">
    <source>
        <dbReference type="Pfam" id="PF08937"/>
    </source>
</evidence>
<accession>A0A5C8FQE4</accession>
<reference evidence="2" key="2">
    <citation type="submission" date="2019-01" db="EMBL/GenBank/DDBJ databases">
        <authorList>
            <person name="Thorell K."/>
        </authorList>
    </citation>
    <scope>NUCLEOTIDE SEQUENCE</scope>
    <source>
        <strain evidence="3">PC2022III</strain>
        <strain evidence="2">PC3939II</strain>
    </source>
</reference>
<dbReference type="AlphaFoldDB" id="A0A5C8FQE4"/>
<gene>
    <name evidence="3" type="ORF">EPJ74_05095</name>
    <name evidence="2" type="ORF">EPJ84_03670</name>
</gene>
<dbReference type="Proteomes" id="UP000322307">
    <property type="component" value="Unassembled WGS sequence"/>
</dbReference>
<proteinExistence type="predicted"/>
<dbReference type="SUPFAM" id="SSF52200">
    <property type="entry name" value="Toll/Interleukin receptor TIR domain"/>
    <property type="match status" value="1"/>
</dbReference>
<dbReference type="EMBL" id="SAYE01000007">
    <property type="protein sequence ID" value="TXJ51854.1"/>
    <property type="molecule type" value="Genomic_DNA"/>
</dbReference>
<dbReference type="InterPro" id="IPR015032">
    <property type="entry name" value="ThsB__TIR-like_domain"/>
</dbReference>
<dbReference type="Pfam" id="PF08937">
    <property type="entry name" value="ThsB_TIR"/>
    <property type="match status" value="1"/>
</dbReference>
<sequence>MMAKRHKVFVSYHHENDQYYRDLFESTMVDKFDIMVSKSVNPDEVDDNLNTERIRQIIRDDYLKDSTVTVVLIGAETWKRKYVDWEIAASIRDTKNNPRSGLLGIFLPTYHLSSEKNFNPHTIPPRLYYNWKNENQRFAQLYKWSLEPSEVIKWIDRAFNDRNKIIPDNSYPSFTKNRRGERWEYN</sequence>
<dbReference type="Proteomes" id="UP000322188">
    <property type="component" value="Unassembled WGS sequence"/>
</dbReference>
<name>A0A5C8FQE4_9SPIR</name>
<evidence type="ECO:0000313" key="5">
    <source>
        <dbReference type="Proteomes" id="UP000322307"/>
    </source>
</evidence>
<organism evidence="2 5">
    <name type="scientific">Brachyspira aalborgi</name>
    <dbReference type="NCBI Taxonomy" id="29522"/>
    <lineage>
        <taxon>Bacteria</taxon>
        <taxon>Pseudomonadati</taxon>
        <taxon>Spirochaetota</taxon>
        <taxon>Spirochaetia</taxon>
        <taxon>Brachyspirales</taxon>
        <taxon>Brachyspiraceae</taxon>
        <taxon>Brachyspira</taxon>
    </lineage>
</organism>
<evidence type="ECO:0000313" key="4">
    <source>
        <dbReference type="Proteomes" id="UP000322188"/>
    </source>
</evidence>
<evidence type="ECO:0000313" key="2">
    <source>
        <dbReference type="EMBL" id="TXJ51854.1"/>
    </source>
</evidence>
<reference evidence="4 5" key="1">
    <citation type="journal article" date="1992" name="Lakartidningen">
        <title>[Penicillin V and not amoxicillin is the first choice preparation in acute otitis].</title>
        <authorList>
            <person name="Kamme C."/>
            <person name="Lundgren K."/>
            <person name="Prellner K."/>
        </authorList>
    </citation>
    <scope>NUCLEOTIDE SEQUENCE [LARGE SCALE GENOMIC DNA]</scope>
    <source>
        <strain evidence="3 4">PC2022III</strain>
        <strain evidence="2 5">PC3939II</strain>
    </source>
</reference>
<protein>
    <recommendedName>
        <fullName evidence="1">Thoeris protein ThsB TIR-like domain-containing protein</fullName>
    </recommendedName>
</protein>
<dbReference type="EMBL" id="SAYK01000004">
    <property type="protein sequence ID" value="TXJ60586.1"/>
    <property type="molecule type" value="Genomic_DNA"/>
</dbReference>